<comment type="similarity">
    <text evidence="1 2">Belongs to the phD/YefM antitoxin family.</text>
</comment>
<protein>
    <recommendedName>
        <fullName evidence="2">Antitoxin</fullName>
    </recommendedName>
</protein>
<gene>
    <name evidence="4" type="ORF">A2257_01870</name>
</gene>
<evidence type="ECO:0000256" key="3">
    <source>
        <dbReference type="SAM" id="Coils"/>
    </source>
</evidence>
<accession>A0A1F5S368</accession>
<dbReference type="Pfam" id="PF02604">
    <property type="entry name" value="PhdYeFM_antitox"/>
    <property type="match status" value="1"/>
</dbReference>
<organism evidence="4 5">
    <name type="scientific">Candidatus Falkowbacteria bacterium RIFOXYA2_FULL_38_12</name>
    <dbReference type="NCBI Taxonomy" id="1797993"/>
    <lineage>
        <taxon>Bacteria</taxon>
        <taxon>Candidatus Falkowiibacteriota</taxon>
    </lineage>
</organism>
<dbReference type="Gene3D" id="3.40.1620.10">
    <property type="entry name" value="YefM-like domain"/>
    <property type="match status" value="1"/>
</dbReference>
<dbReference type="EMBL" id="MFGA01000017">
    <property type="protein sequence ID" value="OGF21012.1"/>
    <property type="molecule type" value="Genomic_DNA"/>
</dbReference>
<dbReference type="Proteomes" id="UP000177407">
    <property type="component" value="Unassembled WGS sequence"/>
</dbReference>
<evidence type="ECO:0000313" key="5">
    <source>
        <dbReference type="Proteomes" id="UP000177407"/>
    </source>
</evidence>
<name>A0A1F5S368_9BACT</name>
<proteinExistence type="inferred from homology"/>
<comment type="caution">
    <text evidence="4">The sequence shown here is derived from an EMBL/GenBank/DDBJ whole genome shotgun (WGS) entry which is preliminary data.</text>
</comment>
<keyword evidence="3" id="KW-0175">Coiled coil</keyword>
<evidence type="ECO:0000256" key="1">
    <source>
        <dbReference type="ARBA" id="ARBA00009981"/>
    </source>
</evidence>
<dbReference type="InterPro" id="IPR006442">
    <property type="entry name" value="Antitoxin_Phd/YefM"/>
</dbReference>
<dbReference type="SUPFAM" id="SSF143120">
    <property type="entry name" value="YefM-like"/>
    <property type="match status" value="1"/>
</dbReference>
<dbReference type="InterPro" id="IPR036165">
    <property type="entry name" value="YefM-like_sf"/>
</dbReference>
<reference evidence="4 5" key="1">
    <citation type="journal article" date="2016" name="Nat. Commun.">
        <title>Thousands of microbial genomes shed light on interconnected biogeochemical processes in an aquifer system.</title>
        <authorList>
            <person name="Anantharaman K."/>
            <person name="Brown C.T."/>
            <person name="Hug L.A."/>
            <person name="Sharon I."/>
            <person name="Castelle C.J."/>
            <person name="Probst A.J."/>
            <person name="Thomas B.C."/>
            <person name="Singh A."/>
            <person name="Wilkins M.J."/>
            <person name="Karaoz U."/>
            <person name="Brodie E.L."/>
            <person name="Williams K.H."/>
            <person name="Hubbard S.S."/>
            <person name="Banfield J.F."/>
        </authorList>
    </citation>
    <scope>NUCLEOTIDE SEQUENCE [LARGE SCALE GENOMIC DNA]</scope>
</reference>
<sequence>MRQNIDRLIDLVKKTGDKIIIVDREDGGDALVLMSLNDYEKLLRNKEKMLDYKEDLTIFKEEDKIEKINEDIAILQEKEKITELNEVLGLAGEEQNKTEAEETDNQFYFEPVE</sequence>
<feature type="coiled-coil region" evidence="3">
    <location>
        <begin position="58"/>
        <end position="85"/>
    </location>
</feature>
<dbReference type="AlphaFoldDB" id="A0A1F5S368"/>
<evidence type="ECO:0000256" key="2">
    <source>
        <dbReference type="RuleBase" id="RU362080"/>
    </source>
</evidence>
<evidence type="ECO:0000313" key="4">
    <source>
        <dbReference type="EMBL" id="OGF21012.1"/>
    </source>
</evidence>
<comment type="function">
    <text evidence="2">Antitoxin component of a type II toxin-antitoxin (TA) system.</text>
</comment>